<name>A0A4Z1BBS9_9FLAO</name>
<dbReference type="AlphaFoldDB" id="A0A4Z1BBS9"/>
<dbReference type="Proteomes" id="UP000297998">
    <property type="component" value="Unassembled WGS sequence"/>
</dbReference>
<gene>
    <name evidence="1" type="ORF">E4J94_16815</name>
</gene>
<reference evidence="1 2" key="1">
    <citation type="submission" date="2019-03" db="EMBL/GenBank/DDBJ databases">
        <title>Empedobacter tilapiae sp. nov., isolated from an intestine of Nile tilapia Oreochromis niloticus.</title>
        <authorList>
            <person name="Kim Y.-O."/>
            <person name="Yoon J.-H."/>
        </authorList>
    </citation>
    <scope>NUCLEOTIDE SEQUENCE [LARGE SCALE GENOMIC DNA]</scope>
    <source>
        <strain evidence="1 2">MRS2</strain>
    </source>
</reference>
<comment type="caution">
    <text evidence="1">The sequence shown here is derived from an EMBL/GenBank/DDBJ whole genome shotgun (WGS) entry which is preliminary data.</text>
</comment>
<dbReference type="EMBL" id="SRPE01000016">
    <property type="protein sequence ID" value="TGN21952.1"/>
    <property type="molecule type" value="Genomic_DNA"/>
</dbReference>
<keyword evidence="2" id="KW-1185">Reference proteome</keyword>
<dbReference type="RefSeq" id="WP_135836940.1">
    <property type="nucleotide sequence ID" value="NZ_CAUQWU010000023.1"/>
</dbReference>
<evidence type="ECO:0000313" key="1">
    <source>
        <dbReference type="EMBL" id="TGN21952.1"/>
    </source>
</evidence>
<organism evidence="1 2">
    <name type="scientific">Empedobacter tilapiae</name>
    <dbReference type="NCBI Taxonomy" id="2491114"/>
    <lineage>
        <taxon>Bacteria</taxon>
        <taxon>Pseudomonadati</taxon>
        <taxon>Bacteroidota</taxon>
        <taxon>Flavobacteriia</taxon>
        <taxon>Flavobacteriales</taxon>
        <taxon>Weeksellaceae</taxon>
        <taxon>Empedobacter</taxon>
    </lineage>
</organism>
<proteinExistence type="predicted"/>
<sequence>MKFNFFKSKQKNEVKIESEAQFFNELNESRLMKSELLEYDKNVDFYYTNLINSLILFTYNSNELYNMEAILIDPLTELYEEMDYAFLPVCFETVFRNQRIESKYKKELLNFRNQVEEIPNEIWDYEFIGKDEKWLKIKSKSEEILKKIGVKSRDFKGKYHKVIGNGGIIYQEPDTEKK</sequence>
<dbReference type="OrthoDB" id="1250730at2"/>
<accession>A0A4Z1BBS9</accession>
<evidence type="ECO:0000313" key="2">
    <source>
        <dbReference type="Proteomes" id="UP000297998"/>
    </source>
</evidence>
<protein>
    <submittedName>
        <fullName evidence="1">Uncharacterized protein</fullName>
    </submittedName>
</protein>